<dbReference type="Proteomes" id="UP000663851">
    <property type="component" value="Unassembled WGS sequence"/>
</dbReference>
<gene>
    <name evidence="1" type="ORF">HFQ381_LOCUS31598</name>
</gene>
<comment type="caution">
    <text evidence="1">The sequence shown here is derived from an EMBL/GenBank/DDBJ whole genome shotgun (WGS) entry which is preliminary data.</text>
</comment>
<organism evidence="1 2">
    <name type="scientific">Rotaria socialis</name>
    <dbReference type="NCBI Taxonomy" id="392032"/>
    <lineage>
        <taxon>Eukaryota</taxon>
        <taxon>Metazoa</taxon>
        <taxon>Spiralia</taxon>
        <taxon>Gnathifera</taxon>
        <taxon>Rotifera</taxon>
        <taxon>Eurotatoria</taxon>
        <taxon>Bdelloidea</taxon>
        <taxon>Philodinida</taxon>
        <taxon>Philodinidae</taxon>
        <taxon>Rotaria</taxon>
    </lineage>
</organism>
<protein>
    <submittedName>
        <fullName evidence="1">Uncharacterized protein</fullName>
    </submittedName>
</protein>
<sequence>MNIITEGGSKLLMYFVGTIDVKKCQHHYDIYANCLSYVYNLRENDQNLNQALLSFALVGETSLDGVKATQTEIFSKITQADDIFNVRKSYTHSQLNESHANTNFNLLNANSNCIDWIWINKLRSLVRSITCWTSWW</sequence>
<reference evidence="1" key="1">
    <citation type="submission" date="2021-02" db="EMBL/GenBank/DDBJ databases">
        <authorList>
            <person name="Nowell W R."/>
        </authorList>
    </citation>
    <scope>NUCLEOTIDE SEQUENCE</scope>
</reference>
<evidence type="ECO:0000313" key="1">
    <source>
        <dbReference type="EMBL" id="CAF4563531.1"/>
    </source>
</evidence>
<accession>A0A820ZQY1</accession>
<name>A0A820ZQY1_9BILA</name>
<proteinExistence type="predicted"/>
<evidence type="ECO:0000313" key="2">
    <source>
        <dbReference type="Proteomes" id="UP000663851"/>
    </source>
</evidence>
<dbReference type="EMBL" id="CAJOBO010006597">
    <property type="protein sequence ID" value="CAF4563531.1"/>
    <property type="molecule type" value="Genomic_DNA"/>
</dbReference>
<dbReference type="AlphaFoldDB" id="A0A820ZQY1"/>